<feature type="domain" description="HTH tetR-type" evidence="3">
    <location>
        <begin position="8"/>
        <end position="68"/>
    </location>
</feature>
<protein>
    <submittedName>
        <fullName evidence="4">TetR family transcriptional regulator</fullName>
    </submittedName>
</protein>
<evidence type="ECO:0000313" key="4">
    <source>
        <dbReference type="EMBL" id="TDN56106.1"/>
    </source>
</evidence>
<dbReference type="RefSeq" id="WP_133588286.1">
    <property type="nucleotide sequence ID" value="NZ_SNVV01000002.1"/>
</dbReference>
<dbReference type="Gene3D" id="1.10.357.10">
    <property type="entry name" value="Tetracycline Repressor, domain 2"/>
    <property type="match status" value="1"/>
</dbReference>
<dbReference type="SUPFAM" id="SSF48498">
    <property type="entry name" value="Tetracyclin repressor-like, C-terminal domain"/>
    <property type="match status" value="1"/>
</dbReference>
<dbReference type="Pfam" id="PF00440">
    <property type="entry name" value="TetR_N"/>
    <property type="match status" value="1"/>
</dbReference>
<dbReference type="OrthoDB" id="116240at2"/>
<evidence type="ECO:0000313" key="5">
    <source>
        <dbReference type="Proteomes" id="UP000295129"/>
    </source>
</evidence>
<dbReference type="PANTHER" id="PTHR30055">
    <property type="entry name" value="HTH-TYPE TRANSCRIPTIONAL REGULATOR RUTR"/>
    <property type="match status" value="1"/>
</dbReference>
<dbReference type="GO" id="GO:0003700">
    <property type="term" value="F:DNA-binding transcription factor activity"/>
    <property type="evidence" value="ECO:0007669"/>
    <property type="project" value="TreeGrafter"/>
</dbReference>
<dbReference type="PROSITE" id="PS50977">
    <property type="entry name" value="HTH_TETR_2"/>
    <property type="match status" value="1"/>
</dbReference>
<dbReference type="InterPro" id="IPR050109">
    <property type="entry name" value="HTH-type_TetR-like_transc_reg"/>
</dbReference>
<dbReference type="GO" id="GO:0000976">
    <property type="term" value="F:transcription cis-regulatory region binding"/>
    <property type="evidence" value="ECO:0007669"/>
    <property type="project" value="TreeGrafter"/>
</dbReference>
<proteinExistence type="predicted"/>
<keyword evidence="1 2" id="KW-0238">DNA-binding</keyword>
<dbReference type="PANTHER" id="PTHR30055:SF200">
    <property type="entry name" value="HTH-TYPE TRANSCRIPTIONAL REPRESSOR BDCR"/>
    <property type="match status" value="1"/>
</dbReference>
<evidence type="ECO:0000259" key="3">
    <source>
        <dbReference type="PROSITE" id="PS50977"/>
    </source>
</evidence>
<dbReference type="AlphaFoldDB" id="A0A4R6ED40"/>
<sequence length="192" mass="20761">MTAATPALPARQRILDTACRLFYGEGLRATGIDRIIAESGVAKMSFYRHFPSKNDLILAFLQLRHEAWMARFTAAVETASATRPGLAALADALGNWFSDADYRGCAFINAVAESGVPATPEVGAIAAGHKAELRDWIAAYAGRCDLREPHQAADEAMLVVEGMIVRFQMTRDAAIPAHGRRLLELIAAAHRG</sequence>
<dbReference type="InterPro" id="IPR009057">
    <property type="entry name" value="Homeodomain-like_sf"/>
</dbReference>
<evidence type="ECO:0000256" key="1">
    <source>
        <dbReference type="ARBA" id="ARBA00023125"/>
    </source>
</evidence>
<dbReference type="PRINTS" id="PR00455">
    <property type="entry name" value="HTHTETR"/>
</dbReference>
<reference evidence="4 5" key="1">
    <citation type="submission" date="2019-03" db="EMBL/GenBank/DDBJ databases">
        <title>Genomic Encyclopedia of Type Strains, Phase IV (KMG-IV): sequencing the most valuable type-strain genomes for metagenomic binning, comparative biology and taxonomic classification.</title>
        <authorList>
            <person name="Goeker M."/>
        </authorList>
    </citation>
    <scope>NUCLEOTIDE SEQUENCE [LARGE SCALE GENOMIC DNA]</scope>
    <source>
        <strain evidence="4 5">DSM 12121</strain>
    </source>
</reference>
<dbReference type="EMBL" id="SNVV01000002">
    <property type="protein sequence ID" value="TDN56106.1"/>
    <property type="molecule type" value="Genomic_DNA"/>
</dbReference>
<accession>A0A4R6ED40</accession>
<keyword evidence="5" id="KW-1185">Reference proteome</keyword>
<organism evidence="4 5">
    <name type="scientific">Azoarcus indigens</name>
    <dbReference type="NCBI Taxonomy" id="29545"/>
    <lineage>
        <taxon>Bacteria</taxon>
        <taxon>Pseudomonadati</taxon>
        <taxon>Pseudomonadota</taxon>
        <taxon>Betaproteobacteria</taxon>
        <taxon>Rhodocyclales</taxon>
        <taxon>Zoogloeaceae</taxon>
        <taxon>Azoarcus</taxon>
    </lineage>
</organism>
<dbReference type="InterPro" id="IPR036271">
    <property type="entry name" value="Tet_transcr_reg_TetR-rel_C_sf"/>
</dbReference>
<evidence type="ECO:0000256" key="2">
    <source>
        <dbReference type="PROSITE-ProRule" id="PRU00335"/>
    </source>
</evidence>
<gene>
    <name evidence="4" type="ORF">C7389_10241</name>
</gene>
<dbReference type="Proteomes" id="UP000295129">
    <property type="component" value="Unassembled WGS sequence"/>
</dbReference>
<feature type="DNA-binding region" description="H-T-H motif" evidence="2">
    <location>
        <begin position="31"/>
        <end position="50"/>
    </location>
</feature>
<name>A0A4R6ED40_9RHOO</name>
<comment type="caution">
    <text evidence="4">The sequence shown here is derived from an EMBL/GenBank/DDBJ whole genome shotgun (WGS) entry which is preliminary data.</text>
</comment>
<dbReference type="SUPFAM" id="SSF46689">
    <property type="entry name" value="Homeodomain-like"/>
    <property type="match status" value="1"/>
</dbReference>
<dbReference type="InterPro" id="IPR001647">
    <property type="entry name" value="HTH_TetR"/>
</dbReference>